<dbReference type="InterPro" id="IPR003660">
    <property type="entry name" value="HAMP_dom"/>
</dbReference>
<feature type="domain" description="Histidine kinase" evidence="13">
    <location>
        <begin position="226"/>
        <end position="434"/>
    </location>
</feature>
<dbReference type="SMART" id="SM00388">
    <property type="entry name" value="HisKA"/>
    <property type="match status" value="1"/>
</dbReference>
<dbReference type="SUPFAM" id="SSF55874">
    <property type="entry name" value="ATPase domain of HSP90 chaperone/DNA topoisomerase II/histidine kinase"/>
    <property type="match status" value="1"/>
</dbReference>
<dbReference type="CDD" id="cd00082">
    <property type="entry name" value="HisKA"/>
    <property type="match status" value="1"/>
</dbReference>
<evidence type="ECO:0000256" key="3">
    <source>
        <dbReference type="ARBA" id="ARBA00012438"/>
    </source>
</evidence>
<evidence type="ECO:0000256" key="1">
    <source>
        <dbReference type="ARBA" id="ARBA00000085"/>
    </source>
</evidence>
<feature type="region of interest" description="Disordered" evidence="11">
    <location>
        <begin position="434"/>
        <end position="455"/>
    </location>
</feature>
<dbReference type="Proteomes" id="UP000236569">
    <property type="component" value="Unassembled WGS sequence"/>
</dbReference>
<evidence type="ECO:0000313" key="16">
    <source>
        <dbReference type="Proteomes" id="UP000236569"/>
    </source>
</evidence>
<dbReference type="EMBL" id="BFAG01000002">
    <property type="protein sequence ID" value="GBF04477.1"/>
    <property type="molecule type" value="Genomic_DNA"/>
</dbReference>
<dbReference type="Pfam" id="PF02518">
    <property type="entry name" value="HATPase_c"/>
    <property type="match status" value="1"/>
</dbReference>
<reference evidence="16" key="1">
    <citation type="submission" date="2018-01" db="EMBL/GenBank/DDBJ databases">
        <title>Draft Genome Sequence of the Radioresistant Bacterium Deinococcus aerius TR0125, Isolated from the Higher Atmosphere above Japan.</title>
        <authorList>
            <person name="Satoh K."/>
            <person name="Arai H."/>
            <person name="Sanzen T."/>
            <person name="Kawaguchi Y."/>
            <person name="Hayashi H."/>
            <person name="Yokobori S."/>
            <person name="Yamagishi A."/>
            <person name="Oono Y."/>
            <person name="Narumi I."/>
        </authorList>
    </citation>
    <scope>NUCLEOTIDE SEQUENCE [LARGE SCALE GENOMIC DNA]</scope>
    <source>
        <strain evidence="16">TR0125</strain>
    </source>
</reference>
<dbReference type="InterPro" id="IPR003661">
    <property type="entry name" value="HisK_dim/P_dom"/>
</dbReference>
<keyword evidence="5" id="KW-0808">Transferase</keyword>
<dbReference type="SMART" id="SM00304">
    <property type="entry name" value="HAMP"/>
    <property type="match status" value="1"/>
</dbReference>
<dbReference type="CDD" id="cd06225">
    <property type="entry name" value="HAMP"/>
    <property type="match status" value="1"/>
</dbReference>
<evidence type="ECO:0000256" key="6">
    <source>
        <dbReference type="ARBA" id="ARBA00022692"/>
    </source>
</evidence>
<dbReference type="PRINTS" id="PR00344">
    <property type="entry name" value="BCTRLSENSOR"/>
</dbReference>
<keyword evidence="8 12" id="KW-1133">Transmembrane helix</keyword>
<evidence type="ECO:0000259" key="14">
    <source>
        <dbReference type="PROSITE" id="PS50885"/>
    </source>
</evidence>
<dbReference type="PROSITE" id="PS50109">
    <property type="entry name" value="HIS_KIN"/>
    <property type="match status" value="1"/>
</dbReference>
<dbReference type="PANTHER" id="PTHR45436:SF5">
    <property type="entry name" value="SENSOR HISTIDINE KINASE TRCS"/>
    <property type="match status" value="1"/>
</dbReference>
<evidence type="ECO:0000256" key="10">
    <source>
        <dbReference type="ARBA" id="ARBA00023136"/>
    </source>
</evidence>
<dbReference type="SMART" id="SM00387">
    <property type="entry name" value="HATPase_c"/>
    <property type="match status" value="1"/>
</dbReference>
<evidence type="ECO:0000256" key="7">
    <source>
        <dbReference type="ARBA" id="ARBA00022777"/>
    </source>
</evidence>
<evidence type="ECO:0000256" key="8">
    <source>
        <dbReference type="ARBA" id="ARBA00022989"/>
    </source>
</evidence>
<dbReference type="PANTHER" id="PTHR45436">
    <property type="entry name" value="SENSOR HISTIDINE KINASE YKOH"/>
    <property type="match status" value="1"/>
</dbReference>
<feature type="transmembrane region" description="Helical" evidence="12">
    <location>
        <begin position="7"/>
        <end position="29"/>
    </location>
</feature>
<evidence type="ECO:0000256" key="11">
    <source>
        <dbReference type="SAM" id="MobiDB-lite"/>
    </source>
</evidence>
<dbReference type="InterPro" id="IPR036890">
    <property type="entry name" value="HATPase_C_sf"/>
</dbReference>
<dbReference type="GO" id="GO:0016020">
    <property type="term" value="C:membrane"/>
    <property type="evidence" value="ECO:0007669"/>
    <property type="project" value="UniProtKB-SubCell"/>
</dbReference>
<evidence type="ECO:0000256" key="5">
    <source>
        <dbReference type="ARBA" id="ARBA00022679"/>
    </source>
</evidence>
<keyword evidence="16" id="KW-1185">Reference proteome</keyword>
<evidence type="ECO:0000256" key="9">
    <source>
        <dbReference type="ARBA" id="ARBA00023012"/>
    </source>
</evidence>
<dbReference type="CDD" id="cd00075">
    <property type="entry name" value="HATPase"/>
    <property type="match status" value="1"/>
</dbReference>
<dbReference type="InterPro" id="IPR036097">
    <property type="entry name" value="HisK_dim/P_sf"/>
</dbReference>
<dbReference type="InterPro" id="IPR005467">
    <property type="entry name" value="His_kinase_dom"/>
</dbReference>
<feature type="domain" description="HAMP" evidence="14">
    <location>
        <begin position="164"/>
        <end position="218"/>
    </location>
</feature>
<organism evidence="15 16">
    <name type="scientific">Deinococcus aerius</name>
    <dbReference type="NCBI Taxonomy" id="200253"/>
    <lineage>
        <taxon>Bacteria</taxon>
        <taxon>Thermotogati</taxon>
        <taxon>Deinococcota</taxon>
        <taxon>Deinococci</taxon>
        <taxon>Deinococcales</taxon>
        <taxon>Deinococcaceae</taxon>
        <taxon>Deinococcus</taxon>
    </lineage>
</organism>
<evidence type="ECO:0000256" key="4">
    <source>
        <dbReference type="ARBA" id="ARBA00022553"/>
    </source>
</evidence>
<dbReference type="Gene3D" id="3.30.565.10">
    <property type="entry name" value="Histidine kinase-like ATPase, C-terminal domain"/>
    <property type="match status" value="1"/>
</dbReference>
<evidence type="ECO:0000256" key="2">
    <source>
        <dbReference type="ARBA" id="ARBA00004370"/>
    </source>
</evidence>
<dbReference type="GO" id="GO:0000155">
    <property type="term" value="F:phosphorelay sensor kinase activity"/>
    <property type="evidence" value="ECO:0007669"/>
    <property type="project" value="InterPro"/>
</dbReference>
<dbReference type="InterPro" id="IPR004358">
    <property type="entry name" value="Sig_transdc_His_kin-like_C"/>
</dbReference>
<dbReference type="AlphaFoldDB" id="A0A2I9DQI3"/>
<keyword evidence="10 12" id="KW-0472">Membrane</keyword>
<gene>
    <name evidence="15" type="ORF">DAERI_020074</name>
</gene>
<comment type="caution">
    <text evidence="15">The sequence shown here is derived from an EMBL/GenBank/DDBJ whole genome shotgun (WGS) entry which is preliminary data.</text>
</comment>
<dbReference type="RefSeq" id="WP_103128040.1">
    <property type="nucleotide sequence ID" value="NZ_BFAG01000002.1"/>
</dbReference>
<dbReference type="Pfam" id="PF00512">
    <property type="entry name" value="HisKA"/>
    <property type="match status" value="1"/>
</dbReference>
<proteinExistence type="predicted"/>
<dbReference type="PROSITE" id="PS50885">
    <property type="entry name" value="HAMP"/>
    <property type="match status" value="1"/>
</dbReference>
<name>A0A2I9DQI3_9DEIO</name>
<dbReference type="Gene3D" id="6.10.340.10">
    <property type="match status" value="1"/>
</dbReference>
<dbReference type="EC" id="2.7.13.3" evidence="3"/>
<evidence type="ECO:0000259" key="13">
    <source>
        <dbReference type="PROSITE" id="PS50109"/>
    </source>
</evidence>
<comment type="catalytic activity">
    <reaction evidence="1">
        <text>ATP + protein L-histidine = ADP + protein N-phospho-L-histidine.</text>
        <dbReference type="EC" id="2.7.13.3"/>
    </reaction>
</comment>
<keyword evidence="9" id="KW-0902">Two-component regulatory system</keyword>
<keyword evidence="4" id="KW-0597">Phosphoprotein</keyword>
<protein>
    <recommendedName>
        <fullName evidence="3">histidine kinase</fullName>
        <ecNumber evidence="3">2.7.13.3</ecNumber>
    </recommendedName>
</protein>
<dbReference type="Pfam" id="PF00672">
    <property type="entry name" value="HAMP"/>
    <property type="match status" value="1"/>
</dbReference>
<sequence>MSIRIRIALGVALQTAVVVLVVAAVQFLALRSFLAVAEYERLEMLIPRLEQELAARPQSGAAPPLEITTLPRNVDVRVLQGGQVVAVTENFPPIPADLPPGYAPRAGHDVLIATVTLRGGAATAQLASDVLGVVNPLRAYLRALAVTVPTAAALVALLSFLLAGRLLRPVARLQEAAARLGQQGDLRSPLPGAGRNDELGRLAGTLQTSFAQLADVREREEEFTRAAAHDLRSPLAALKMRLQGSLAGPRSEAELREDMAEALADVERMRRLTEHLLLLARGVQAVQLLPVDLARVAGEAVDRAREAAPDVRLDFETRGDATVIGDEALLTHLVENLIGNGLRYGQGADMRVSVGGEADHVRLTVQDAGPGVPAAALPHLAEPFYQVNTARGGEGNGLGLAIVQRVAQTHGATLRFENGEPGGLRVAVDFPRTGTDQPEWPARDFLLPHNRNHSQ</sequence>
<keyword evidence="7 15" id="KW-0418">Kinase</keyword>
<keyword evidence="6 12" id="KW-0812">Transmembrane</keyword>
<comment type="subcellular location">
    <subcellularLocation>
        <location evidence="2">Membrane</location>
    </subcellularLocation>
</comment>
<dbReference type="SUPFAM" id="SSF158472">
    <property type="entry name" value="HAMP domain-like"/>
    <property type="match status" value="1"/>
</dbReference>
<dbReference type="SUPFAM" id="SSF47384">
    <property type="entry name" value="Homodimeric domain of signal transducing histidine kinase"/>
    <property type="match status" value="1"/>
</dbReference>
<dbReference type="InterPro" id="IPR050428">
    <property type="entry name" value="TCS_sensor_his_kinase"/>
</dbReference>
<dbReference type="InterPro" id="IPR003594">
    <property type="entry name" value="HATPase_dom"/>
</dbReference>
<accession>A0A2I9DQI3</accession>
<evidence type="ECO:0000313" key="15">
    <source>
        <dbReference type="EMBL" id="GBF04477.1"/>
    </source>
</evidence>
<evidence type="ECO:0000256" key="12">
    <source>
        <dbReference type="SAM" id="Phobius"/>
    </source>
</evidence>
<dbReference type="Gene3D" id="1.10.287.130">
    <property type="match status" value="1"/>
</dbReference>
<dbReference type="OrthoDB" id="74171at2"/>